<dbReference type="CDD" id="cd02042">
    <property type="entry name" value="ParAB_family"/>
    <property type="match status" value="1"/>
</dbReference>
<proteinExistence type="inferred from homology"/>
<dbReference type="FunFam" id="3.40.50.300:FF:000285">
    <property type="entry name" value="Sporulation initiation inhibitor Soj"/>
    <property type="match status" value="1"/>
</dbReference>
<name>A0A5A5THN8_9CHLR</name>
<dbReference type="InterPro" id="IPR025669">
    <property type="entry name" value="AAA_dom"/>
</dbReference>
<comment type="similarity">
    <text evidence="1">Belongs to the ParA family.</text>
</comment>
<accession>A0A5A5THN8</accession>
<gene>
    <name evidence="3" type="primary">soj</name>
    <name evidence="3" type="ORF">KDI_44410</name>
</gene>
<dbReference type="InterPro" id="IPR050678">
    <property type="entry name" value="DNA_Partitioning_ATPase"/>
</dbReference>
<dbReference type="PANTHER" id="PTHR13696:SF52">
    <property type="entry name" value="PARA FAMILY PROTEIN CT_582"/>
    <property type="match status" value="1"/>
</dbReference>
<sequence>MPIYCLTSIKGGVTKTTTTVNIAHGLAQTGRRVLVIDADHQCNATLALLGGAQEAKAGTFYEVMMDRRPVSEVIQRTKFENLDIVPGSMWLSNANTTLASAFGRETILQKALENVSGYHYILIDTPPNTELITVNCWVASDHLVVPLTPSWFAMFGIRILEIQLADIQKQTGRTYSIFGVVIALDDHTSKSQTRMEQIREYFGAKVFTSVIPKNVKVEMATDEAEAIYNYAPGSTGANAYAQLVSEFIQRSEGGA</sequence>
<keyword evidence="4" id="KW-1185">Reference proteome</keyword>
<dbReference type="PANTHER" id="PTHR13696">
    <property type="entry name" value="P-LOOP CONTAINING NUCLEOSIDE TRIPHOSPHATE HYDROLASE"/>
    <property type="match status" value="1"/>
</dbReference>
<evidence type="ECO:0000313" key="3">
    <source>
        <dbReference type="EMBL" id="GCF10877.1"/>
    </source>
</evidence>
<dbReference type="InterPro" id="IPR027417">
    <property type="entry name" value="P-loop_NTPase"/>
</dbReference>
<dbReference type="SUPFAM" id="SSF52540">
    <property type="entry name" value="P-loop containing nucleoside triphosphate hydrolases"/>
    <property type="match status" value="1"/>
</dbReference>
<dbReference type="AlphaFoldDB" id="A0A5A5THN8"/>
<evidence type="ECO:0000313" key="4">
    <source>
        <dbReference type="Proteomes" id="UP000322530"/>
    </source>
</evidence>
<reference evidence="3 4" key="1">
    <citation type="submission" date="2019-01" db="EMBL/GenBank/DDBJ databases">
        <title>Draft genome sequence of Dictyobacter sp. Uno17.</title>
        <authorList>
            <person name="Wang C.M."/>
            <person name="Zheng Y."/>
            <person name="Sakai Y."/>
            <person name="Abe K."/>
            <person name="Yokota A."/>
            <person name="Yabe S."/>
        </authorList>
    </citation>
    <scope>NUCLEOTIDE SEQUENCE [LARGE SCALE GENOMIC DNA]</scope>
    <source>
        <strain evidence="3 4">Uno17</strain>
    </source>
</reference>
<dbReference type="EMBL" id="BIXY01000086">
    <property type="protein sequence ID" value="GCF10877.1"/>
    <property type="molecule type" value="Genomic_DNA"/>
</dbReference>
<evidence type="ECO:0000256" key="1">
    <source>
        <dbReference type="ARBA" id="ARBA00006976"/>
    </source>
</evidence>
<dbReference type="Pfam" id="PF13614">
    <property type="entry name" value="AAA_31"/>
    <property type="match status" value="1"/>
</dbReference>
<comment type="caution">
    <text evidence="3">The sequence shown here is derived from an EMBL/GenBank/DDBJ whole genome shotgun (WGS) entry which is preliminary data.</text>
</comment>
<protein>
    <submittedName>
        <fullName evidence="3">Sporulation initiation inhibitor protein Soj</fullName>
    </submittedName>
</protein>
<evidence type="ECO:0000259" key="2">
    <source>
        <dbReference type="Pfam" id="PF13614"/>
    </source>
</evidence>
<dbReference type="Gene3D" id="3.40.50.300">
    <property type="entry name" value="P-loop containing nucleotide triphosphate hydrolases"/>
    <property type="match status" value="1"/>
</dbReference>
<dbReference type="RefSeq" id="WP_149403740.1">
    <property type="nucleotide sequence ID" value="NZ_BIXY01000086.1"/>
</dbReference>
<dbReference type="Proteomes" id="UP000322530">
    <property type="component" value="Unassembled WGS sequence"/>
</dbReference>
<organism evidence="3 4">
    <name type="scientific">Dictyobacter arantiisoli</name>
    <dbReference type="NCBI Taxonomy" id="2014874"/>
    <lineage>
        <taxon>Bacteria</taxon>
        <taxon>Bacillati</taxon>
        <taxon>Chloroflexota</taxon>
        <taxon>Ktedonobacteria</taxon>
        <taxon>Ktedonobacterales</taxon>
        <taxon>Dictyobacteraceae</taxon>
        <taxon>Dictyobacter</taxon>
    </lineage>
</organism>
<dbReference type="OrthoDB" id="9791162at2"/>
<feature type="domain" description="AAA" evidence="2">
    <location>
        <begin position="4"/>
        <end position="171"/>
    </location>
</feature>